<dbReference type="InterPro" id="IPR044714">
    <property type="entry name" value="AtSIBP1-like"/>
</dbReference>
<evidence type="ECO:0000313" key="3">
    <source>
        <dbReference type="WBParaSite" id="Pan_g6960.t1"/>
    </source>
</evidence>
<dbReference type="SMART" id="SM00225">
    <property type="entry name" value="BTB"/>
    <property type="match status" value="1"/>
</dbReference>
<reference evidence="2" key="1">
    <citation type="journal article" date="2013" name="Genetics">
        <title>The draft genome and transcriptome of Panagrellus redivivus are shaped by the harsh demands of a free-living lifestyle.</title>
        <authorList>
            <person name="Srinivasan J."/>
            <person name="Dillman A.R."/>
            <person name="Macchietto M.G."/>
            <person name="Heikkinen L."/>
            <person name="Lakso M."/>
            <person name="Fracchia K.M."/>
            <person name="Antoshechkin I."/>
            <person name="Mortazavi A."/>
            <person name="Wong G."/>
            <person name="Sternberg P.W."/>
        </authorList>
    </citation>
    <scope>NUCLEOTIDE SEQUENCE [LARGE SCALE GENOMIC DNA]</scope>
    <source>
        <strain evidence="2">MT8872</strain>
    </source>
</reference>
<dbReference type="WBParaSite" id="Pan_g6960.t1">
    <property type="protein sequence ID" value="Pan_g6960.t1"/>
    <property type="gene ID" value="Pan_g6960"/>
</dbReference>
<dbReference type="InterPro" id="IPR000210">
    <property type="entry name" value="BTB/POZ_dom"/>
</dbReference>
<keyword evidence="2" id="KW-1185">Reference proteome</keyword>
<dbReference type="PANTHER" id="PTHR46672:SF1">
    <property type="entry name" value="OS08G0103600 PROTEIN"/>
    <property type="match status" value="1"/>
</dbReference>
<dbReference type="Proteomes" id="UP000492821">
    <property type="component" value="Unassembled WGS sequence"/>
</dbReference>
<evidence type="ECO:0000313" key="2">
    <source>
        <dbReference type="Proteomes" id="UP000492821"/>
    </source>
</evidence>
<accession>A0A7E4W4L6</accession>
<dbReference type="SUPFAM" id="SSF54695">
    <property type="entry name" value="POZ domain"/>
    <property type="match status" value="1"/>
</dbReference>
<organism evidence="2 3">
    <name type="scientific">Panagrellus redivivus</name>
    <name type="common">Microworm</name>
    <dbReference type="NCBI Taxonomy" id="6233"/>
    <lineage>
        <taxon>Eukaryota</taxon>
        <taxon>Metazoa</taxon>
        <taxon>Ecdysozoa</taxon>
        <taxon>Nematoda</taxon>
        <taxon>Chromadorea</taxon>
        <taxon>Rhabditida</taxon>
        <taxon>Tylenchina</taxon>
        <taxon>Panagrolaimomorpha</taxon>
        <taxon>Panagrolaimoidea</taxon>
        <taxon>Panagrolaimidae</taxon>
        <taxon>Panagrellus</taxon>
    </lineage>
</organism>
<dbReference type="PANTHER" id="PTHR46672">
    <property type="entry name" value="OS08G0495500 PROTEIN-RELATED"/>
    <property type="match status" value="1"/>
</dbReference>
<name>A0A7E4W4L6_PANRE</name>
<evidence type="ECO:0000259" key="1">
    <source>
        <dbReference type="PROSITE" id="PS50097"/>
    </source>
</evidence>
<proteinExistence type="predicted"/>
<protein>
    <submittedName>
        <fullName evidence="3">BTB domain-containing protein</fullName>
    </submittedName>
</protein>
<dbReference type="PROSITE" id="PS50097">
    <property type="entry name" value="BTB"/>
    <property type="match status" value="1"/>
</dbReference>
<dbReference type="AlphaFoldDB" id="A0A7E4W4L6"/>
<dbReference type="Gene3D" id="3.30.710.10">
    <property type="entry name" value="Potassium Channel Kv1.1, Chain A"/>
    <property type="match status" value="2"/>
</dbReference>
<dbReference type="InterPro" id="IPR011333">
    <property type="entry name" value="SKP1/BTB/POZ_sf"/>
</dbReference>
<sequence length="401" mass="46040">MSVPIKITRSIEDACSIKLTKAKLRWDVGRQSFSQKREIPYTNGTKWWLSMYPGGESDEFEDYISVRFNVTAPVNVHVTFAIEDTEIKKVICHPYIQSWICLPRFASHDDVWPELCGTSLELSCTVKFDFDLRPKCLKSSLFHSCDHIPMDFEFVVGDSNVKAHRQFLALISPVFHAVFSHDTIEARTGQLVVKDFEFNVVKAAIDFCYGRELNDNSIETIVGVLRFGDKYDIKSFSAELEKVLLFNLNSQSFCVIAHYAFDCSKADIMEECAKFFKENINKLKESVNFQNLPSKVVYELLKHAFSSTTIDEVLSSAHKYRIKSVIEMCMQPLFNSMSPENFVTNTKYAWSFSCENLQRKCAEYFNDHRLETATMDLLLSLEPETAFDLMKMAAEIRTSNA</sequence>
<dbReference type="Pfam" id="PF00651">
    <property type="entry name" value="BTB"/>
    <property type="match status" value="1"/>
</dbReference>
<dbReference type="CDD" id="cd18186">
    <property type="entry name" value="BTB_POZ_ZBTB_KLHL-like"/>
    <property type="match status" value="1"/>
</dbReference>
<dbReference type="SUPFAM" id="SSF49599">
    <property type="entry name" value="TRAF domain-like"/>
    <property type="match status" value="1"/>
</dbReference>
<reference evidence="3" key="2">
    <citation type="submission" date="2020-10" db="UniProtKB">
        <authorList>
            <consortium name="WormBaseParasite"/>
        </authorList>
    </citation>
    <scope>IDENTIFICATION</scope>
</reference>
<feature type="domain" description="BTB" evidence="1">
    <location>
        <begin position="150"/>
        <end position="217"/>
    </location>
</feature>